<evidence type="ECO:0000256" key="1">
    <source>
        <dbReference type="SAM" id="Phobius"/>
    </source>
</evidence>
<dbReference type="RefSeq" id="WP_005067280.1">
    <property type="nucleotide sequence ID" value="NZ_CP021122.1"/>
</dbReference>
<name>A0A1T8S656_9MYCO</name>
<evidence type="ECO:0008006" key="4">
    <source>
        <dbReference type="Google" id="ProtNLM"/>
    </source>
</evidence>
<keyword evidence="1" id="KW-0472">Membrane</keyword>
<proteinExistence type="predicted"/>
<keyword evidence="1" id="KW-0812">Transmembrane</keyword>
<feature type="transmembrane region" description="Helical" evidence="1">
    <location>
        <begin position="37"/>
        <end position="55"/>
    </location>
</feature>
<protein>
    <recommendedName>
        <fullName evidence="4">Transmembrane protein</fullName>
    </recommendedName>
</protein>
<gene>
    <name evidence="2" type="ORF">SAMEA2259716_03442</name>
</gene>
<dbReference type="AlphaFoldDB" id="A0A1T8S656"/>
<organism evidence="2 3">
    <name type="scientific">Mycobacteroides abscessus subsp. massiliense</name>
    <dbReference type="NCBI Taxonomy" id="1962118"/>
    <lineage>
        <taxon>Bacteria</taxon>
        <taxon>Bacillati</taxon>
        <taxon>Actinomycetota</taxon>
        <taxon>Actinomycetes</taxon>
        <taxon>Mycobacteriales</taxon>
        <taxon>Mycobacteriaceae</taxon>
        <taxon>Mycobacteroides</taxon>
        <taxon>Mycobacteroides abscessus</taxon>
    </lineage>
</organism>
<dbReference type="Proteomes" id="UP000190074">
    <property type="component" value="Unassembled WGS sequence"/>
</dbReference>
<evidence type="ECO:0000313" key="2">
    <source>
        <dbReference type="EMBL" id="SKM29889.1"/>
    </source>
</evidence>
<feature type="transmembrane region" description="Helical" evidence="1">
    <location>
        <begin position="140"/>
        <end position="162"/>
    </location>
</feature>
<reference evidence="2 3" key="1">
    <citation type="submission" date="2016-11" db="EMBL/GenBank/DDBJ databases">
        <authorList>
            <consortium name="Pathogen Informatics"/>
        </authorList>
    </citation>
    <scope>NUCLEOTIDE SEQUENCE [LARGE SCALE GENOMIC DNA]</scope>
    <source>
        <strain evidence="2 3">911</strain>
    </source>
</reference>
<feature type="transmembrane region" description="Helical" evidence="1">
    <location>
        <begin position="67"/>
        <end position="89"/>
    </location>
</feature>
<accession>A0A1T8S656</accession>
<keyword evidence="1" id="KW-1133">Transmembrane helix</keyword>
<dbReference type="EMBL" id="FVGW01000006">
    <property type="protein sequence ID" value="SKM29889.1"/>
    <property type="molecule type" value="Genomic_DNA"/>
</dbReference>
<evidence type="ECO:0000313" key="3">
    <source>
        <dbReference type="Proteomes" id="UP000190074"/>
    </source>
</evidence>
<sequence length="168" mass="18108">MADQTSDKRLELAYDAAQKKLAMQDATLGNVRTRANTLLATSALFTSFSAGIGLLNTDASKGPVFPACAATWLAVIMVLLGACVVYISWTVKEWHYVPSARIILEKIGQQKTEDEIREFVAKAMIDGATTNAPELSRRQLAFRVANILLIIEVSLLVGVLIASRGGGI</sequence>